<keyword evidence="12" id="KW-1185">Reference proteome</keyword>
<name>A0A0R1U775_9LACO</name>
<dbReference type="OrthoDB" id="9815830at2"/>
<evidence type="ECO:0000256" key="2">
    <source>
        <dbReference type="ARBA" id="ARBA00022475"/>
    </source>
</evidence>
<accession>A0A0R1U775</accession>
<dbReference type="InterPro" id="IPR003691">
    <property type="entry name" value="FluC"/>
</dbReference>
<dbReference type="PATRIC" id="fig|1423724.4.peg.1866"/>
<reference evidence="11 12" key="1">
    <citation type="journal article" date="2015" name="Genome Announc.">
        <title>Expanding the biotechnology potential of lactobacilli through comparative genomics of 213 strains and associated genera.</title>
        <authorList>
            <person name="Sun Z."/>
            <person name="Harris H.M."/>
            <person name="McCann A."/>
            <person name="Guo C."/>
            <person name="Argimon S."/>
            <person name="Zhang W."/>
            <person name="Yang X."/>
            <person name="Jeffery I.B."/>
            <person name="Cooney J.C."/>
            <person name="Kagawa T.F."/>
            <person name="Liu W."/>
            <person name="Song Y."/>
            <person name="Salvetti E."/>
            <person name="Wrobel A."/>
            <person name="Rasinkangas P."/>
            <person name="Parkhill J."/>
            <person name="Rea M.C."/>
            <person name="O'Sullivan O."/>
            <person name="Ritari J."/>
            <person name="Douillard F.P."/>
            <person name="Paul Ross R."/>
            <person name="Yang R."/>
            <person name="Briner A.E."/>
            <person name="Felis G.E."/>
            <person name="de Vos W.M."/>
            <person name="Barrangou R."/>
            <person name="Klaenhammer T.R."/>
            <person name="Caufield P.W."/>
            <person name="Cui Y."/>
            <person name="Zhang H."/>
            <person name="O'Toole P.W."/>
        </authorList>
    </citation>
    <scope>NUCLEOTIDE SEQUENCE [LARGE SCALE GENOMIC DNA]</scope>
    <source>
        <strain evidence="11 12">DSM 16634</strain>
    </source>
</reference>
<sequence>MLILIILCGLGAFLGGILRNFLARLNGNFALGTLSANLLGTFILGWATTTILLHDSGQQLTAFLSLGFCGGLTTFSTFAFEVVTSWQKAAYKTAVWYVLISFLGGLLCAYLGMLGGKF</sequence>
<evidence type="ECO:0000256" key="4">
    <source>
        <dbReference type="ARBA" id="ARBA00022989"/>
    </source>
</evidence>
<evidence type="ECO:0000313" key="12">
    <source>
        <dbReference type="Proteomes" id="UP000051324"/>
    </source>
</evidence>
<keyword evidence="10" id="KW-0406">Ion transport</keyword>
<feature type="transmembrane region" description="Helical" evidence="10">
    <location>
        <begin position="29"/>
        <end position="53"/>
    </location>
</feature>
<dbReference type="STRING" id="1423724.FC32_GL001789"/>
<dbReference type="GO" id="GO:0005886">
    <property type="term" value="C:plasma membrane"/>
    <property type="evidence" value="ECO:0007669"/>
    <property type="project" value="UniProtKB-SubCell"/>
</dbReference>
<organism evidence="11 12">
    <name type="scientific">Ligilactobacillus apodemi DSM 16634 = JCM 16172</name>
    <dbReference type="NCBI Taxonomy" id="1423724"/>
    <lineage>
        <taxon>Bacteria</taxon>
        <taxon>Bacillati</taxon>
        <taxon>Bacillota</taxon>
        <taxon>Bacilli</taxon>
        <taxon>Lactobacillales</taxon>
        <taxon>Lactobacillaceae</taxon>
        <taxon>Ligilactobacillus</taxon>
    </lineage>
</organism>
<evidence type="ECO:0000256" key="10">
    <source>
        <dbReference type="HAMAP-Rule" id="MF_00454"/>
    </source>
</evidence>
<protein>
    <recommendedName>
        <fullName evidence="10">Fluoride-specific ion channel FluC</fullName>
    </recommendedName>
</protein>
<feature type="binding site" evidence="10">
    <location>
        <position position="70"/>
    </location>
    <ligand>
        <name>Na(+)</name>
        <dbReference type="ChEBI" id="CHEBI:29101"/>
        <note>structural</note>
    </ligand>
</feature>
<comment type="caution">
    <text evidence="11">The sequence shown here is derived from an EMBL/GenBank/DDBJ whole genome shotgun (WGS) entry which is preliminary data.</text>
</comment>
<evidence type="ECO:0000256" key="3">
    <source>
        <dbReference type="ARBA" id="ARBA00022692"/>
    </source>
</evidence>
<evidence type="ECO:0000256" key="1">
    <source>
        <dbReference type="ARBA" id="ARBA00004651"/>
    </source>
</evidence>
<keyword evidence="10" id="KW-0479">Metal-binding</keyword>
<feature type="transmembrane region" description="Helical" evidence="10">
    <location>
        <begin position="94"/>
        <end position="114"/>
    </location>
</feature>
<evidence type="ECO:0000256" key="9">
    <source>
        <dbReference type="ARBA" id="ARBA00049940"/>
    </source>
</evidence>
<keyword evidence="5 10" id="KW-0472">Membrane</keyword>
<evidence type="ECO:0000313" key="11">
    <source>
        <dbReference type="EMBL" id="KRL87171.1"/>
    </source>
</evidence>
<dbReference type="PANTHER" id="PTHR28259:SF1">
    <property type="entry name" value="FLUORIDE EXPORT PROTEIN 1-RELATED"/>
    <property type="match status" value="1"/>
</dbReference>
<evidence type="ECO:0000256" key="5">
    <source>
        <dbReference type="ARBA" id="ARBA00023136"/>
    </source>
</evidence>
<feature type="binding site" evidence="10">
    <location>
        <position position="73"/>
    </location>
    <ligand>
        <name>Na(+)</name>
        <dbReference type="ChEBI" id="CHEBI:29101"/>
        <note>structural</note>
    </ligand>
</feature>
<dbReference type="AlphaFoldDB" id="A0A0R1U775"/>
<dbReference type="RefSeq" id="WP_035459858.1">
    <property type="nucleotide sequence ID" value="NZ_AZFT01000006.1"/>
</dbReference>
<keyword evidence="10" id="KW-0915">Sodium</keyword>
<comment type="activity regulation">
    <text evidence="10">Na(+) is not transported, but it plays an essential structural role and its presence is essential for fluoride channel function.</text>
</comment>
<evidence type="ECO:0000256" key="6">
    <source>
        <dbReference type="ARBA" id="ARBA00023303"/>
    </source>
</evidence>
<keyword evidence="6 10" id="KW-0407">Ion channel</keyword>
<keyword evidence="4 10" id="KW-1133">Transmembrane helix</keyword>
<comment type="function">
    <text evidence="9 10">Fluoride-specific ion channel. Important for reducing fluoride concentration in the cell, thus reducing its toxicity.</text>
</comment>
<dbReference type="GO" id="GO:0140114">
    <property type="term" value="P:cellular detoxification of fluoride"/>
    <property type="evidence" value="ECO:0007669"/>
    <property type="project" value="UniProtKB-UniRule"/>
</dbReference>
<dbReference type="Proteomes" id="UP000051324">
    <property type="component" value="Unassembled WGS sequence"/>
</dbReference>
<comment type="similarity">
    <text evidence="7 10">Belongs to the fluoride channel Fluc/FEX (TC 1.A.43) family.</text>
</comment>
<comment type="catalytic activity">
    <reaction evidence="8">
        <text>fluoride(in) = fluoride(out)</text>
        <dbReference type="Rhea" id="RHEA:76159"/>
        <dbReference type="ChEBI" id="CHEBI:17051"/>
    </reaction>
    <physiologicalReaction direction="left-to-right" evidence="8">
        <dbReference type="Rhea" id="RHEA:76160"/>
    </physiologicalReaction>
</comment>
<dbReference type="PANTHER" id="PTHR28259">
    <property type="entry name" value="FLUORIDE EXPORT PROTEIN 1-RELATED"/>
    <property type="match status" value="1"/>
</dbReference>
<evidence type="ECO:0000256" key="8">
    <source>
        <dbReference type="ARBA" id="ARBA00035585"/>
    </source>
</evidence>
<evidence type="ECO:0000256" key="7">
    <source>
        <dbReference type="ARBA" id="ARBA00035120"/>
    </source>
</evidence>
<gene>
    <name evidence="10" type="primary">fluC</name>
    <name evidence="10" type="synonym">crcB</name>
    <name evidence="11" type="ORF">FC32_GL001789</name>
</gene>
<feature type="transmembrane region" description="Helical" evidence="10">
    <location>
        <begin position="60"/>
        <end position="82"/>
    </location>
</feature>
<dbReference type="GO" id="GO:0046872">
    <property type="term" value="F:metal ion binding"/>
    <property type="evidence" value="ECO:0007669"/>
    <property type="project" value="UniProtKB-KW"/>
</dbReference>
<dbReference type="HAMAP" id="MF_00454">
    <property type="entry name" value="FluC"/>
    <property type="match status" value="1"/>
</dbReference>
<keyword evidence="10" id="KW-0813">Transport</keyword>
<proteinExistence type="inferred from homology"/>
<keyword evidence="2 10" id="KW-1003">Cell membrane</keyword>
<dbReference type="Pfam" id="PF02537">
    <property type="entry name" value="CRCB"/>
    <property type="match status" value="1"/>
</dbReference>
<dbReference type="EMBL" id="AZFT01000006">
    <property type="protein sequence ID" value="KRL87171.1"/>
    <property type="molecule type" value="Genomic_DNA"/>
</dbReference>
<dbReference type="eggNOG" id="COG0239">
    <property type="taxonomic scope" value="Bacteria"/>
</dbReference>
<dbReference type="GO" id="GO:0062054">
    <property type="term" value="F:fluoride channel activity"/>
    <property type="evidence" value="ECO:0007669"/>
    <property type="project" value="UniProtKB-UniRule"/>
</dbReference>
<keyword evidence="3 10" id="KW-0812">Transmembrane</keyword>
<comment type="subcellular location">
    <subcellularLocation>
        <location evidence="1 10">Cell membrane</location>
        <topology evidence="1 10">Multi-pass membrane protein</topology>
    </subcellularLocation>
</comment>